<evidence type="ECO:0000256" key="8">
    <source>
        <dbReference type="PROSITE-ProRule" id="PRU00169"/>
    </source>
</evidence>
<gene>
    <name evidence="12" type="ORF">QQ91_0006815</name>
</gene>
<dbReference type="InterPro" id="IPR029016">
    <property type="entry name" value="GAF-like_dom_sf"/>
</dbReference>
<dbReference type="InterPro" id="IPR036097">
    <property type="entry name" value="HisK_dim/P_sf"/>
</dbReference>
<comment type="similarity">
    <text evidence="2">In the N-terminal section; belongs to the phytochrome family.</text>
</comment>
<dbReference type="PANTHER" id="PTHR43547">
    <property type="entry name" value="TWO-COMPONENT HISTIDINE KINASE"/>
    <property type="match status" value="1"/>
</dbReference>
<dbReference type="CDD" id="cd00082">
    <property type="entry name" value="HisKA"/>
    <property type="match status" value="1"/>
</dbReference>
<feature type="domain" description="Histidine kinase" evidence="10">
    <location>
        <begin position="331"/>
        <end position="547"/>
    </location>
</feature>
<dbReference type="EMBL" id="JTHE03000042">
    <property type="protein sequence ID" value="MCM1982535.1"/>
    <property type="molecule type" value="Genomic_DNA"/>
</dbReference>
<evidence type="ECO:0000313" key="12">
    <source>
        <dbReference type="EMBL" id="MCM1982535.1"/>
    </source>
</evidence>
<dbReference type="PROSITE" id="PS50046">
    <property type="entry name" value="PHYTOCHROME_2"/>
    <property type="match status" value="1"/>
</dbReference>
<dbReference type="InterPro" id="IPR003594">
    <property type="entry name" value="HATPase_dom"/>
</dbReference>
<dbReference type="Gene3D" id="3.40.50.2300">
    <property type="match status" value="1"/>
</dbReference>
<dbReference type="SUPFAM" id="SSF47384">
    <property type="entry name" value="Homodimeric domain of signal transducing histidine kinase"/>
    <property type="match status" value="1"/>
</dbReference>
<dbReference type="PROSITE" id="PS50109">
    <property type="entry name" value="HIS_KIN"/>
    <property type="match status" value="1"/>
</dbReference>
<dbReference type="PROSITE" id="PS50110">
    <property type="entry name" value="RESPONSE_REGULATORY"/>
    <property type="match status" value="1"/>
</dbReference>
<dbReference type="InterPro" id="IPR005467">
    <property type="entry name" value="His_kinase_dom"/>
</dbReference>
<evidence type="ECO:0000256" key="3">
    <source>
        <dbReference type="ARBA" id="ARBA00012438"/>
    </source>
</evidence>
<dbReference type="PANTHER" id="PTHR43547:SF2">
    <property type="entry name" value="HYBRID SIGNAL TRANSDUCTION HISTIDINE KINASE C"/>
    <property type="match status" value="1"/>
</dbReference>
<dbReference type="CDD" id="cd00156">
    <property type="entry name" value="REC"/>
    <property type="match status" value="1"/>
</dbReference>
<dbReference type="SUPFAM" id="SSF55874">
    <property type="entry name" value="ATPase domain of HSP90 chaperone/DNA topoisomerase II/histidine kinase"/>
    <property type="match status" value="1"/>
</dbReference>
<evidence type="ECO:0000259" key="11">
    <source>
        <dbReference type="PROSITE" id="PS50110"/>
    </source>
</evidence>
<dbReference type="InterPro" id="IPR001789">
    <property type="entry name" value="Sig_transdc_resp-reg_receiver"/>
</dbReference>
<dbReference type="AlphaFoldDB" id="A0ABD4T1Q4"/>
<dbReference type="Gene3D" id="3.30.565.10">
    <property type="entry name" value="Histidine kinase-like ATPase, C-terminal domain"/>
    <property type="match status" value="1"/>
</dbReference>
<keyword evidence="12" id="KW-0067">ATP-binding</keyword>
<name>A0ABD4T1Q4_9CYAN</name>
<dbReference type="SUPFAM" id="SSF52172">
    <property type="entry name" value="CheY-like"/>
    <property type="match status" value="1"/>
</dbReference>
<keyword evidence="6" id="KW-0418">Kinase</keyword>
<dbReference type="InterPro" id="IPR003018">
    <property type="entry name" value="GAF"/>
</dbReference>
<comment type="catalytic activity">
    <reaction evidence="1">
        <text>ATP + protein L-histidine = ADP + protein N-phospho-L-histidine.</text>
        <dbReference type="EC" id="2.7.13.3"/>
    </reaction>
</comment>
<keyword evidence="12" id="KW-0547">Nucleotide-binding</keyword>
<evidence type="ECO:0000256" key="6">
    <source>
        <dbReference type="ARBA" id="ARBA00022777"/>
    </source>
</evidence>
<keyword evidence="4 8" id="KW-0597">Phosphoprotein</keyword>
<dbReference type="GO" id="GO:0000160">
    <property type="term" value="P:phosphorelay signal transduction system"/>
    <property type="evidence" value="ECO:0007669"/>
    <property type="project" value="UniProtKB-KW"/>
</dbReference>
<dbReference type="RefSeq" id="WP_166281367.1">
    <property type="nucleotide sequence ID" value="NZ_JTHE03000042.1"/>
</dbReference>
<sequence>MVLIVDDCEEDREVYCRYLRASTYCRDYRYQVVTAESAEEGFKVCHQQQFDLVLLDYDLPDANGLEFLSQWQSLHGPACAVIMLTAYGNEAVAVKALRQGAQDYLVKQSLTPESLHHAIQIAFEQVQLRLQLYQSQERQRLIATSALRIRDSLDLDQILATSVSEIRQLLKSDRVVVYRLLTDTALQVLAESVAPGFPAALEIVSPQPLWPTALAQHLQQRPAQGLLEIQDVSTAPLDPEEQDLLAVLQVQSLLGLPIQVEKAGQSQVWGTLMVHQCQSQRSWSDPEKKVLEELCVHLAIAIQQSELLTQTQCALLKEQELNQFKSHIVATVSHEYRTPITSILASAATLERHGPRLEVSKQQRLLHLIMQQARHLRQLVDDMLVVNQVELGQIQFKPFPIDLEHFLRSLIEEYSMLAEVSHGFDLEIQGDCSHFWGDIGLLKQIFGNIISNALKYSNQPSPVQIRMGGDEIGVTIQVRDQGIGIPPVDLAQVFQSFSRGSNVDSIPGTGLGLSIAKACTALHQGTIALDSELGHYTAVTVWLPKQHRPGLAA</sequence>
<dbReference type="Proteomes" id="UP000031561">
    <property type="component" value="Unassembled WGS sequence"/>
</dbReference>
<evidence type="ECO:0000256" key="4">
    <source>
        <dbReference type="ARBA" id="ARBA00022553"/>
    </source>
</evidence>
<evidence type="ECO:0000256" key="2">
    <source>
        <dbReference type="ARBA" id="ARBA00006402"/>
    </source>
</evidence>
<feature type="domain" description="Response regulatory" evidence="11">
    <location>
        <begin position="1"/>
        <end position="122"/>
    </location>
</feature>
<dbReference type="Pfam" id="PF00072">
    <property type="entry name" value="Response_reg"/>
    <property type="match status" value="1"/>
</dbReference>
<evidence type="ECO:0000259" key="10">
    <source>
        <dbReference type="PROSITE" id="PS50109"/>
    </source>
</evidence>
<evidence type="ECO:0000259" key="9">
    <source>
        <dbReference type="PROSITE" id="PS50046"/>
    </source>
</evidence>
<dbReference type="Pfam" id="PF01590">
    <property type="entry name" value="GAF"/>
    <property type="match status" value="1"/>
</dbReference>
<organism evidence="12 13">
    <name type="scientific">Lyngbya confervoides BDU141951</name>
    <dbReference type="NCBI Taxonomy" id="1574623"/>
    <lineage>
        <taxon>Bacteria</taxon>
        <taxon>Bacillati</taxon>
        <taxon>Cyanobacteriota</taxon>
        <taxon>Cyanophyceae</taxon>
        <taxon>Oscillatoriophycideae</taxon>
        <taxon>Oscillatoriales</taxon>
        <taxon>Microcoleaceae</taxon>
        <taxon>Lyngbya</taxon>
    </lineage>
</organism>
<dbReference type="PRINTS" id="PR00344">
    <property type="entry name" value="BCTRLSENSOR"/>
</dbReference>
<accession>A0ABD4T1Q4</accession>
<reference evidence="12 13" key="1">
    <citation type="journal article" date="2015" name="Genome Announc.">
        <title>Draft Genome Sequence of Filamentous Marine Cyanobacterium Lyngbya confervoides Strain BDU141951.</title>
        <authorList>
            <person name="Chandrababunaidu M.M."/>
            <person name="Sen D."/>
            <person name="Tripathy S."/>
        </authorList>
    </citation>
    <scope>NUCLEOTIDE SEQUENCE [LARGE SCALE GENOMIC DNA]</scope>
    <source>
        <strain evidence="12 13">BDU141951</strain>
    </source>
</reference>
<evidence type="ECO:0000256" key="7">
    <source>
        <dbReference type="ARBA" id="ARBA00023012"/>
    </source>
</evidence>
<evidence type="ECO:0000256" key="1">
    <source>
        <dbReference type="ARBA" id="ARBA00000085"/>
    </source>
</evidence>
<dbReference type="SMART" id="SM00448">
    <property type="entry name" value="REC"/>
    <property type="match status" value="1"/>
</dbReference>
<dbReference type="EC" id="2.7.13.3" evidence="3"/>
<dbReference type="SMART" id="SM00388">
    <property type="entry name" value="HisKA"/>
    <property type="match status" value="1"/>
</dbReference>
<dbReference type="Pfam" id="PF00512">
    <property type="entry name" value="HisKA"/>
    <property type="match status" value="1"/>
</dbReference>
<dbReference type="Gene3D" id="1.10.287.130">
    <property type="match status" value="1"/>
</dbReference>
<dbReference type="Gene3D" id="3.30.450.40">
    <property type="match status" value="1"/>
</dbReference>
<dbReference type="InterPro" id="IPR003661">
    <property type="entry name" value="HisK_dim/P_dom"/>
</dbReference>
<dbReference type="InterPro" id="IPR004358">
    <property type="entry name" value="Sig_transdc_His_kin-like_C"/>
</dbReference>
<feature type="domain" description="Phytochrome chromophore attachment site" evidence="9">
    <location>
        <begin position="154"/>
        <end position="297"/>
    </location>
</feature>
<dbReference type="SMART" id="SM00387">
    <property type="entry name" value="HATPase_c"/>
    <property type="match status" value="1"/>
</dbReference>
<comment type="caution">
    <text evidence="12">The sequence shown here is derived from an EMBL/GenBank/DDBJ whole genome shotgun (WGS) entry which is preliminary data.</text>
</comment>
<keyword evidence="13" id="KW-1185">Reference proteome</keyword>
<keyword evidence="5" id="KW-0808">Transferase</keyword>
<evidence type="ECO:0000256" key="5">
    <source>
        <dbReference type="ARBA" id="ARBA00022679"/>
    </source>
</evidence>
<dbReference type="SMART" id="SM00065">
    <property type="entry name" value="GAF"/>
    <property type="match status" value="1"/>
</dbReference>
<dbReference type="GO" id="GO:0004673">
    <property type="term" value="F:protein histidine kinase activity"/>
    <property type="evidence" value="ECO:0007669"/>
    <property type="project" value="UniProtKB-EC"/>
</dbReference>
<keyword evidence="7" id="KW-0902">Two-component regulatory system</keyword>
<dbReference type="Pfam" id="PF02518">
    <property type="entry name" value="HATPase_c"/>
    <property type="match status" value="1"/>
</dbReference>
<feature type="modified residue" description="4-aspartylphosphate" evidence="8">
    <location>
        <position position="56"/>
    </location>
</feature>
<evidence type="ECO:0000313" key="13">
    <source>
        <dbReference type="Proteomes" id="UP000031561"/>
    </source>
</evidence>
<dbReference type="CDD" id="cd00075">
    <property type="entry name" value="HATPase"/>
    <property type="match status" value="1"/>
</dbReference>
<proteinExistence type="inferred from homology"/>
<dbReference type="GO" id="GO:0005524">
    <property type="term" value="F:ATP binding"/>
    <property type="evidence" value="ECO:0007669"/>
    <property type="project" value="UniProtKB-KW"/>
</dbReference>
<dbReference type="InterPro" id="IPR011006">
    <property type="entry name" value="CheY-like_superfamily"/>
</dbReference>
<dbReference type="SUPFAM" id="SSF55781">
    <property type="entry name" value="GAF domain-like"/>
    <property type="match status" value="1"/>
</dbReference>
<protein>
    <recommendedName>
        <fullName evidence="3">histidine kinase</fullName>
        <ecNumber evidence="3">2.7.13.3</ecNumber>
    </recommendedName>
</protein>
<dbReference type="InterPro" id="IPR016132">
    <property type="entry name" value="Phyto_chromo_attachment"/>
</dbReference>
<dbReference type="InterPro" id="IPR036890">
    <property type="entry name" value="HATPase_C_sf"/>
</dbReference>